<dbReference type="PROSITE" id="PS50928">
    <property type="entry name" value="ABC_TM1"/>
    <property type="match status" value="1"/>
</dbReference>
<evidence type="ECO:0000256" key="3">
    <source>
        <dbReference type="ARBA" id="ARBA00022475"/>
    </source>
</evidence>
<comment type="similarity">
    <text evidence="7">Belongs to the binding-protein-dependent transport system permease family.</text>
</comment>
<evidence type="ECO:0000256" key="6">
    <source>
        <dbReference type="ARBA" id="ARBA00023136"/>
    </source>
</evidence>
<dbReference type="Pfam" id="PF00528">
    <property type="entry name" value="BPD_transp_1"/>
    <property type="match status" value="1"/>
</dbReference>
<dbReference type="RefSeq" id="WP_378609191.1">
    <property type="nucleotide sequence ID" value="NZ_JBHSQN010000015.1"/>
</dbReference>
<keyword evidence="3" id="KW-1003">Cell membrane</keyword>
<accession>A0ABW1K0M1</accession>
<dbReference type="InterPro" id="IPR035906">
    <property type="entry name" value="MetI-like_sf"/>
</dbReference>
<name>A0ABW1K0M1_9NOCA</name>
<dbReference type="CDD" id="cd06261">
    <property type="entry name" value="TM_PBP2"/>
    <property type="match status" value="1"/>
</dbReference>
<comment type="subcellular location">
    <subcellularLocation>
        <location evidence="1 7">Cell membrane</location>
        <topology evidence="1 7">Multi-pass membrane protein</topology>
    </subcellularLocation>
</comment>
<dbReference type="Proteomes" id="UP001596223">
    <property type="component" value="Unassembled WGS sequence"/>
</dbReference>
<keyword evidence="2 7" id="KW-0813">Transport</keyword>
<evidence type="ECO:0000259" key="8">
    <source>
        <dbReference type="PROSITE" id="PS50928"/>
    </source>
</evidence>
<feature type="transmembrane region" description="Helical" evidence="7">
    <location>
        <begin position="126"/>
        <end position="147"/>
    </location>
</feature>
<evidence type="ECO:0000313" key="9">
    <source>
        <dbReference type="EMBL" id="MFC6014018.1"/>
    </source>
</evidence>
<evidence type="ECO:0000256" key="7">
    <source>
        <dbReference type="RuleBase" id="RU363032"/>
    </source>
</evidence>
<dbReference type="Gene3D" id="1.10.3720.10">
    <property type="entry name" value="MetI-like"/>
    <property type="match status" value="1"/>
</dbReference>
<dbReference type="EMBL" id="JBHSQN010000015">
    <property type="protein sequence ID" value="MFC6014018.1"/>
    <property type="molecule type" value="Genomic_DNA"/>
</dbReference>
<feature type="transmembrane region" description="Helical" evidence="7">
    <location>
        <begin position="69"/>
        <end position="90"/>
    </location>
</feature>
<gene>
    <name evidence="9" type="ORF">ACFP3H_23430</name>
</gene>
<comment type="caution">
    <text evidence="9">The sequence shown here is derived from an EMBL/GenBank/DDBJ whole genome shotgun (WGS) entry which is preliminary data.</text>
</comment>
<keyword evidence="4 7" id="KW-0812">Transmembrane</keyword>
<sequence length="260" mass="27092">MKSVMAFLGSVALATVLVLAVWFGFLAAFPQIGPRIGQTPMDVWTYLVDGKPAHRAQIIDGLTITLRDAGLGFVVGMGLALSGAALALLSREFERSAVPVATLLRSIPLVTLAPILVATFGRGMTMVAITGALVVFFPAFVTIVAGLRGAPQQSMDLIRAYGGSEATALRMVALPAALPSLFAALRISVPGSLIGALIAEWLGTGQGLGSSMLKAIPRYDYPQLWASIAVVAAASIVLYTLVGAVERLVTLRFADPSVLS</sequence>
<dbReference type="InterPro" id="IPR000515">
    <property type="entry name" value="MetI-like"/>
</dbReference>
<protein>
    <submittedName>
        <fullName evidence="9">ABC transporter permease</fullName>
    </submittedName>
</protein>
<organism evidence="9 10">
    <name type="scientific">Nocardia lasii</name>
    <dbReference type="NCBI Taxonomy" id="1616107"/>
    <lineage>
        <taxon>Bacteria</taxon>
        <taxon>Bacillati</taxon>
        <taxon>Actinomycetota</taxon>
        <taxon>Actinomycetes</taxon>
        <taxon>Mycobacteriales</taxon>
        <taxon>Nocardiaceae</taxon>
        <taxon>Nocardia</taxon>
    </lineage>
</organism>
<keyword evidence="10" id="KW-1185">Reference proteome</keyword>
<dbReference type="SUPFAM" id="SSF161098">
    <property type="entry name" value="MetI-like"/>
    <property type="match status" value="1"/>
</dbReference>
<keyword evidence="5 7" id="KW-1133">Transmembrane helix</keyword>
<evidence type="ECO:0000256" key="4">
    <source>
        <dbReference type="ARBA" id="ARBA00022692"/>
    </source>
</evidence>
<reference evidence="10" key="1">
    <citation type="journal article" date="2019" name="Int. J. Syst. Evol. Microbiol.">
        <title>The Global Catalogue of Microorganisms (GCM) 10K type strain sequencing project: providing services to taxonomists for standard genome sequencing and annotation.</title>
        <authorList>
            <consortium name="The Broad Institute Genomics Platform"/>
            <consortium name="The Broad Institute Genome Sequencing Center for Infectious Disease"/>
            <person name="Wu L."/>
            <person name="Ma J."/>
        </authorList>
    </citation>
    <scope>NUCLEOTIDE SEQUENCE [LARGE SCALE GENOMIC DNA]</scope>
    <source>
        <strain evidence="10">CCUG 36956</strain>
    </source>
</reference>
<dbReference type="PANTHER" id="PTHR30151">
    <property type="entry name" value="ALKANE SULFONATE ABC TRANSPORTER-RELATED, MEMBRANE SUBUNIT"/>
    <property type="match status" value="1"/>
</dbReference>
<proteinExistence type="inferred from homology"/>
<evidence type="ECO:0000256" key="1">
    <source>
        <dbReference type="ARBA" id="ARBA00004651"/>
    </source>
</evidence>
<keyword evidence="6 7" id="KW-0472">Membrane</keyword>
<feature type="domain" description="ABC transmembrane type-1" evidence="8">
    <location>
        <begin position="58"/>
        <end position="249"/>
    </location>
</feature>
<feature type="transmembrane region" description="Helical" evidence="7">
    <location>
        <begin position="225"/>
        <end position="245"/>
    </location>
</feature>
<evidence type="ECO:0000313" key="10">
    <source>
        <dbReference type="Proteomes" id="UP001596223"/>
    </source>
</evidence>
<dbReference type="PANTHER" id="PTHR30151:SF20">
    <property type="entry name" value="ABC TRANSPORTER PERMEASE PROTEIN HI_0355-RELATED"/>
    <property type="match status" value="1"/>
</dbReference>
<evidence type="ECO:0000256" key="2">
    <source>
        <dbReference type="ARBA" id="ARBA00022448"/>
    </source>
</evidence>
<evidence type="ECO:0000256" key="5">
    <source>
        <dbReference type="ARBA" id="ARBA00022989"/>
    </source>
</evidence>
<feature type="transmembrane region" description="Helical" evidence="7">
    <location>
        <begin position="102"/>
        <end position="120"/>
    </location>
</feature>